<dbReference type="Pfam" id="PF13229">
    <property type="entry name" value="Beta_helix"/>
    <property type="match status" value="2"/>
</dbReference>
<organism evidence="3 4">
    <name type="scientific">Eiseniibacteriota bacterium</name>
    <dbReference type="NCBI Taxonomy" id="2212470"/>
    <lineage>
        <taxon>Bacteria</taxon>
        <taxon>Candidatus Eiseniibacteriota</taxon>
    </lineage>
</organism>
<gene>
    <name evidence="3" type="ORF">HKN21_03440</name>
</gene>
<proteinExistence type="predicted"/>
<feature type="domain" description="Right handed beta helix" evidence="2">
    <location>
        <begin position="106"/>
        <end position="224"/>
    </location>
</feature>
<sequence>MPALLAGTLLVFYVPEALAETLHVKTSTSSRFVKIQDAIDFAKDSDVILVGSGTFTENIDLLGKAVVIRSEFGAQATTIDGGKKGAVVRCASGERETSVIDGFTLTNGRGDIDFSARRGGGIFCVGSTPTIRNCWIVNNHTEGDRAWGGAVYLTESGPGTLILEGNVIADNSSYRVGGGLCLLGDAIVRNNKILRNSSLNGDGGGIYSPVGNIVLEENLIEGNVARDRAGGAYFLRPGPRQGAVTIFRNIIVSNTASTLFGEECGGGGLWLFGGTIEVRENTIAYNRATAANAFGGGGICVNEVRDPIVIERNIIYRNQEGGVDCWHCEQRQPILRRNILYANGVDEVLSEGSGVFDASENLFVDPMFCELPDNDFGSVAGASPALNQPYGTIGAVETPGCGPFIAVSVEETTWGGIKKLLSR</sequence>
<dbReference type="EMBL" id="JABDJR010000129">
    <property type="protein sequence ID" value="NNF05792.1"/>
    <property type="molecule type" value="Genomic_DNA"/>
</dbReference>
<dbReference type="InterPro" id="IPR039448">
    <property type="entry name" value="Beta_helix"/>
</dbReference>
<accession>A0A7Y2E7I0</accession>
<dbReference type="AlphaFoldDB" id="A0A7Y2E7I0"/>
<evidence type="ECO:0000256" key="1">
    <source>
        <dbReference type="ARBA" id="ARBA00022737"/>
    </source>
</evidence>
<dbReference type="Gene3D" id="2.160.20.10">
    <property type="entry name" value="Single-stranded right-handed beta-helix, Pectin lyase-like"/>
    <property type="match status" value="1"/>
</dbReference>
<dbReference type="InterPro" id="IPR051550">
    <property type="entry name" value="SCF-Subunits/Alg-Epimerases"/>
</dbReference>
<evidence type="ECO:0000313" key="3">
    <source>
        <dbReference type="EMBL" id="NNF05792.1"/>
    </source>
</evidence>
<dbReference type="InterPro" id="IPR006626">
    <property type="entry name" value="PbH1"/>
</dbReference>
<reference evidence="3 4" key="1">
    <citation type="submission" date="2020-03" db="EMBL/GenBank/DDBJ databases">
        <title>Metabolic flexibility allows generalist bacteria to become dominant in a frequently disturbed ecosystem.</title>
        <authorList>
            <person name="Chen Y.-J."/>
            <person name="Leung P.M."/>
            <person name="Bay S.K."/>
            <person name="Hugenholtz P."/>
            <person name="Kessler A.J."/>
            <person name="Shelley G."/>
            <person name="Waite D.W."/>
            <person name="Cook P.L."/>
            <person name="Greening C."/>
        </authorList>
    </citation>
    <scope>NUCLEOTIDE SEQUENCE [LARGE SCALE GENOMIC DNA]</scope>
    <source>
        <strain evidence="3">SS_bin_28</strain>
    </source>
</reference>
<evidence type="ECO:0000259" key="2">
    <source>
        <dbReference type="Pfam" id="PF13229"/>
    </source>
</evidence>
<dbReference type="InterPro" id="IPR012334">
    <property type="entry name" value="Pectin_lyas_fold"/>
</dbReference>
<protein>
    <recommendedName>
        <fullName evidence="2">Right handed beta helix domain-containing protein</fullName>
    </recommendedName>
</protein>
<comment type="caution">
    <text evidence="3">The sequence shown here is derived from an EMBL/GenBank/DDBJ whole genome shotgun (WGS) entry which is preliminary data.</text>
</comment>
<dbReference type="PANTHER" id="PTHR22990:SF15">
    <property type="entry name" value="F-BOX ONLY PROTEIN 10"/>
    <property type="match status" value="1"/>
</dbReference>
<dbReference type="SUPFAM" id="SSF51126">
    <property type="entry name" value="Pectin lyase-like"/>
    <property type="match status" value="1"/>
</dbReference>
<evidence type="ECO:0000313" key="4">
    <source>
        <dbReference type="Proteomes" id="UP000547674"/>
    </source>
</evidence>
<feature type="domain" description="Right handed beta helix" evidence="2">
    <location>
        <begin position="247"/>
        <end position="365"/>
    </location>
</feature>
<dbReference type="Proteomes" id="UP000547674">
    <property type="component" value="Unassembled WGS sequence"/>
</dbReference>
<dbReference type="InterPro" id="IPR011050">
    <property type="entry name" value="Pectin_lyase_fold/virulence"/>
</dbReference>
<dbReference type="PANTHER" id="PTHR22990">
    <property type="entry name" value="F-BOX ONLY PROTEIN"/>
    <property type="match status" value="1"/>
</dbReference>
<dbReference type="SMART" id="SM00710">
    <property type="entry name" value="PbH1"/>
    <property type="match status" value="6"/>
</dbReference>
<name>A0A7Y2E7I0_UNCEI</name>
<keyword evidence="1" id="KW-0677">Repeat</keyword>